<dbReference type="InterPro" id="IPR011990">
    <property type="entry name" value="TPR-like_helical_dom_sf"/>
</dbReference>
<organism evidence="4 5">
    <name type="scientific">Genlisea aurea</name>
    <dbReference type="NCBI Taxonomy" id="192259"/>
    <lineage>
        <taxon>Eukaryota</taxon>
        <taxon>Viridiplantae</taxon>
        <taxon>Streptophyta</taxon>
        <taxon>Embryophyta</taxon>
        <taxon>Tracheophyta</taxon>
        <taxon>Spermatophyta</taxon>
        <taxon>Magnoliopsida</taxon>
        <taxon>eudicotyledons</taxon>
        <taxon>Gunneridae</taxon>
        <taxon>Pentapetalae</taxon>
        <taxon>asterids</taxon>
        <taxon>lamiids</taxon>
        <taxon>Lamiales</taxon>
        <taxon>Lentibulariaceae</taxon>
        <taxon>Genlisea</taxon>
    </lineage>
</organism>
<comment type="similarity">
    <text evidence="1">Belongs to the PPR family. P subfamily.</text>
</comment>
<dbReference type="EMBL" id="AUSU01002540">
    <property type="protein sequence ID" value="EPS68593.1"/>
    <property type="molecule type" value="Genomic_DNA"/>
</dbReference>
<dbReference type="Pfam" id="PF13041">
    <property type="entry name" value="PPR_2"/>
    <property type="match status" value="1"/>
</dbReference>
<dbReference type="InterPro" id="IPR002885">
    <property type="entry name" value="PPR_rpt"/>
</dbReference>
<evidence type="ECO:0000313" key="5">
    <source>
        <dbReference type="Proteomes" id="UP000015453"/>
    </source>
</evidence>
<evidence type="ECO:0000313" key="4">
    <source>
        <dbReference type="EMBL" id="EPS68593.1"/>
    </source>
</evidence>
<dbReference type="PANTHER" id="PTHR47933:SF11">
    <property type="entry name" value="PENTATRICOPEPTIDE REPEAT-CONTAINING PROTEIN 2"/>
    <property type="match status" value="1"/>
</dbReference>
<dbReference type="Pfam" id="PF01535">
    <property type="entry name" value="PPR"/>
    <property type="match status" value="5"/>
</dbReference>
<sequence length="511" mass="56984">MALSTQPCRSISLTVSSSSSSRFDYPAKKANVFRTLINVNKAHASSSQQINASLSKPAALDPPPLYDDVDDDAHDYLEETDERVLSKRILELSRRNKFRSAFALYSSMKRLNLHPDPHACNSLVACLIRNGKQEHALNVFRFMNSKGILTGHTYSMVLKAVARSRGCDAAASAVPVPEKYLDPIVYNTMITMFGKENKWDQVEKIWRTMQENGDLGTAVTYRLLVCIFLRCDRNGLALDAYREMLRNGFSPCGDVLQAVIGACCREGNRDEAMTAFRRMLDNDMKPSLVTCNAVINLLSQSGEVGKAFKVFHLISALGYSPDSYSWNALLVALNRAGRPADALSLFDTIRKKHPGSVPSLHVYNTCLVSCRKLKLWQRAMQLLWETEAASGGASAKSYGLAIGACAAARRPEIALQVYRRMVRQHHRPDFFTLLMLIRACIRGSIWSEVQGIVDSASNEQLYNAAIQGTCLKKEMSLATKLYRKMCEIGFKPDGKTRALMEEHNLEKGSIF</sequence>
<dbReference type="AlphaFoldDB" id="S8DZ40"/>
<proteinExistence type="inferred from homology"/>
<evidence type="ECO:0000256" key="2">
    <source>
        <dbReference type="ARBA" id="ARBA00022737"/>
    </source>
</evidence>
<feature type="repeat" description="PPR" evidence="3">
    <location>
        <begin position="322"/>
        <end position="352"/>
    </location>
</feature>
<evidence type="ECO:0000256" key="3">
    <source>
        <dbReference type="PROSITE-ProRule" id="PRU00708"/>
    </source>
</evidence>
<dbReference type="PANTHER" id="PTHR47933">
    <property type="entry name" value="PENTATRICOPEPTIDE REPEAT-CONTAINING PROTEIN 1, MITOCHONDRIAL"/>
    <property type="match status" value="1"/>
</dbReference>
<gene>
    <name evidence="4" type="ORF">M569_06172</name>
</gene>
<feature type="repeat" description="PPR" evidence="3">
    <location>
        <begin position="458"/>
        <end position="492"/>
    </location>
</feature>
<dbReference type="GO" id="GO:0003729">
    <property type="term" value="F:mRNA binding"/>
    <property type="evidence" value="ECO:0007669"/>
    <property type="project" value="TreeGrafter"/>
</dbReference>
<dbReference type="OrthoDB" id="185373at2759"/>
<feature type="repeat" description="PPR" evidence="3">
    <location>
        <begin position="217"/>
        <end position="251"/>
    </location>
</feature>
<feature type="repeat" description="PPR" evidence="3">
    <location>
        <begin position="252"/>
        <end position="286"/>
    </location>
</feature>
<evidence type="ECO:0008006" key="6">
    <source>
        <dbReference type="Google" id="ProtNLM"/>
    </source>
</evidence>
<dbReference type="Gene3D" id="1.25.40.10">
    <property type="entry name" value="Tetratricopeptide repeat domain"/>
    <property type="match status" value="4"/>
</dbReference>
<dbReference type="PROSITE" id="PS51375">
    <property type="entry name" value="PPR"/>
    <property type="match status" value="8"/>
</dbReference>
<dbReference type="Proteomes" id="UP000015453">
    <property type="component" value="Unassembled WGS sequence"/>
</dbReference>
<accession>S8DZ40</accession>
<feature type="repeat" description="PPR" evidence="3">
    <location>
        <begin position="116"/>
        <end position="150"/>
    </location>
</feature>
<keyword evidence="2" id="KW-0677">Repeat</keyword>
<dbReference type="NCBIfam" id="TIGR00756">
    <property type="entry name" value="PPR"/>
    <property type="match status" value="4"/>
</dbReference>
<dbReference type="Pfam" id="PF13812">
    <property type="entry name" value="PPR_3"/>
    <property type="match status" value="1"/>
</dbReference>
<keyword evidence="5" id="KW-1185">Reference proteome</keyword>
<feature type="repeat" description="PPR" evidence="3">
    <location>
        <begin position="394"/>
        <end position="428"/>
    </location>
</feature>
<name>S8DZ40_9LAMI</name>
<feature type="repeat" description="PPR" evidence="3">
    <location>
        <begin position="287"/>
        <end position="321"/>
    </location>
</feature>
<dbReference type="InterPro" id="IPR051240">
    <property type="entry name" value="Mito_RNA-Proc/Resp"/>
</dbReference>
<evidence type="ECO:0000256" key="1">
    <source>
        <dbReference type="ARBA" id="ARBA00007626"/>
    </source>
</evidence>
<reference evidence="4 5" key="1">
    <citation type="journal article" date="2013" name="BMC Genomics">
        <title>The miniature genome of a carnivorous plant Genlisea aurea contains a low number of genes and short non-coding sequences.</title>
        <authorList>
            <person name="Leushkin E.V."/>
            <person name="Sutormin R.A."/>
            <person name="Nabieva E.R."/>
            <person name="Penin A.A."/>
            <person name="Kondrashov A.S."/>
            <person name="Logacheva M.D."/>
        </authorList>
    </citation>
    <scope>NUCLEOTIDE SEQUENCE [LARGE SCALE GENOMIC DNA]</scope>
</reference>
<comment type="caution">
    <text evidence="4">The sequence shown here is derived from an EMBL/GenBank/DDBJ whole genome shotgun (WGS) entry which is preliminary data.</text>
</comment>
<feature type="repeat" description="PPR" evidence="3">
    <location>
        <begin position="182"/>
        <end position="216"/>
    </location>
</feature>
<protein>
    <recommendedName>
        <fullName evidence="6">Pentacotripeptide-repeat region of PRORP domain-containing protein</fullName>
    </recommendedName>
</protein>
<dbReference type="SUPFAM" id="SSF48452">
    <property type="entry name" value="TPR-like"/>
    <property type="match status" value="1"/>
</dbReference>